<comment type="pathway">
    <text evidence="2">Protein modification; protein glycosylation.</text>
</comment>
<reference evidence="7" key="1">
    <citation type="submission" date="2013-02" db="EMBL/GenBank/DDBJ databases">
        <authorList>
            <person name="Hughes D."/>
        </authorList>
    </citation>
    <scope>NUCLEOTIDE SEQUENCE</scope>
    <source>
        <strain>Durham</strain>
        <strain evidence="7">NC isolate 2 -- Noor lab</strain>
    </source>
</reference>
<dbReference type="InterPro" id="IPR050749">
    <property type="entry name" value="Glycosyl_Hydrolase_47"/>
</dbReference>
<dbReference type="SUPFAM" id="SSF48225">
    <property type="entry name" value="Seven-hairpin glycosidases"/>
    <property type="match status" value="1"/>
</dbReference>
<dbReference type="GO" id="GO:0005783">
    <property type="term" value="C:endoplasmic reticulum"/>
    <property type="evidence" value="ECO:0007669"/>
    <property type="project" value="TreeGrafter"/>
</dbReference>
<dbReference type="Proteomes" id="UP000015102">
    <property type="component" value="Unassembled WGS sequence"/>
</dbReference>
<dbReference type="GO" id="GO:0004571">
    <property type="term" value="F:mannosyl-oligosaccharide 1,2-alpha-mannosidase activity"/>
    <property type="evidence" value="ECO:0007669"/>
    <property type="project" value="InterPro"/>
</dbReference>
<evidence type="ECO:0000313" key="6">
    <source>
        <dbReference type="EnsemblMetazoa" id="MESCA010519-PA"/>
    </source>
</evidence>
<dbReference type="GO" id="GO:0000139">
    <property type="term" value="C:Golgi membrane"/>
    <property type="evidence" value="ECO:0007669"/>
    <property type="project" value="TreeGrafter"/>
</dbReference>
<dbReference type="EMBL" id="CAQQ02074009">
    <property type="status" value="NOT_ANNOTATED_CDS"/>
    <property type="molecule type" value="Genomic_DNA"/>
</dbReference>
<dbReference type="STRING" id="36166.T1H2R5"/>
<dbReference type="HOGENOM" id="CLU_2624817_0_0_1"/>
<protein>
    <recommendedName>
        <fullName evidence="8">Alpha-1,2-Mannosidase</fullName>
    </recommendedName>
</protein>
<reference evidence="6" key="2">
    <citation type="submission" date="2015-06" db="UniProtKB">
        <authorList>
            <consortium name="EnsemblMetazoa"/>
        </authorList>
    </citation>
    <scope>IDENTIFICATION</scope>
</reference>
<dbReference type="GO" id="GO:0005509">
    <property type="term" value="F:calcium ion binding"/>
    <property type="evidence" value="ECO:0007669"/>
    <property type="project" value="InterPro"/>
</dbReference>
<evidence type="ECO:0008006" key="8">
    <source>
        <dbReference type="Google" id="ProtNLM"/>
    </source>
</evidence>
<dbReference type="InterPro" id="IPR036026">
    <property type="entry name" value="Seven-hairpin_glycosidases"/>
</dbReference>
<dbReference type="PANTHER" id="PTHR11742">
    <property type="entry name" value="MANNOSYL-OLIGOSACCHARIDE ALPHA-1,2-MANNOSIDASE-RELATED"/>
    <property type="match status" value="1"/>
</dbReference>
<evidence type="ECO:0000313" key="7">
    <source>
        <dbReference type="Proteomes" id="UP000015102"/>
    </source>
</evidence>
<dbReference type="InterPro" id="IPR001382">
    <property type="entry name" value="Glyco_hydro_47"/>
</dbReference>
<evidence type="ECO:0000256" key="1">
    <source>
        <dbReference type="ARBA" id="ARBA00001913"/>
    </source>
</evidence>
<accession>T1H2R5</accession>
<comment type="cofactor">
    <cofactor evidence="1">
        <name>Ca(2+)</name>
        <dbReference type="ChEBI" id="CHEBI:29108"/>
    </cofactor>
</comment>
<dbReference type="EnsemblMetazoa" id="MESCA010519-RA">
    <property type="protein sequence ID" value="MESCA010519-PA"/>
    <property type="gene ID" value="MESCA010519"/>
</dbReference>
<evidence type="ECO:0000256" key="5">
    <source>
        <dbReference type="ARBA" id="ARBA00023157"/>
    </source>
</evidence>
<comment type="similarity">
    <text evidence="3">Belongs to the glycosyl hydrolase 47 family.</text>
</comment>
<organism evidence="6 7">
    <name type="scientific">Megaselia scalaris</name>
    <name type="common">Humpbacked fly</name>
    <name type="synonym">Phora scalaris</name>
    <dbReference type="NCBI Taxonomy" id="36166"/>
    <lineage>
        <taxon>Eukaryota</taxon>
        <taxon>Metazoa</taxon>
        <taxon>Ecdysozoa</taxon>
        <taxon>Arthropoda</taxon>
        <taxon>Hexapoda</taxon>
        <taxon>Insecta</taxon>
        <taxon>Pterygota</taxon>
        <taxon>Neoptera</taxon>
        <taxon>Endopterygota</taxon>
        <taxon>Diptera</taxon>
        <taxon>Brachycera</taxon>
        <taxon>Muscomorpha</taxon>
        <taxon>Platypezoidea</taxon>
        <taxon>Phoridae</taxon>
        <taxon>Megaseliini</taxon>
        <taxon>Megaselia</taxon>
    </lineage>
</organism>
<dbReference type="Gene3D" id="1.50.10.10">
    <property type="match status" value="1"/>
</dbReference>
<evidence type="ECO:0000256" key="2">
    <source>
        <dbReference type="ARBA" id="ARBA00004922"/>
    </source>
</evidence>
<dbReference type="InterPro" id="IPR012341">
    <property type="entry name" value="6hp_glycosidase-like_sf"/>
</dbReference>
<dbReference type="GO" id="GO:0005975">
    <property type="term" value="P:carbohydrate metabolic process"/>
    <property type="evidence" value="ECO:0007669"/>
    <property type="project" value="InterPro"/>
</dbReference>
<evidence type="ECO:0000256" key="3">
    <source>
        <dbReference type="ARBA" id="ARBA00007658"/>
    </source>
</evidence>
<keyword evidence="7" id="KW-1185">Reference proteome</keyword>
<proteinExistence type="inferred from homology"/>
<dbReference type="AlphaFoldDB" id="T1H2R5"/>
<evidence type="ECO:0000256" key="4">
    <source>
        <dbReference type="ARBA" id="ARBA00022801"/>
    </source>
</evidence>
<keyword evidence="4" id="KW-0378">Hydrolase</keyword>
<dbReference type="PANTHER" id="PTHR11742:SF6">
    <property type="entry name" value="MANNOSYL-OLIGOSACCHARIDE ALPHA-1,2-MANNOSIDASE IA-RELATED"/>
    <property type="match status" value="1"/>
</dbReference>
<sequence length="78" mass="9352">MWRLTHDQKYRDWGWEAVQALEKYCRTPNGYTGVRNVYQKDPQKDDVQQSFFLAETLKVSMNFGYLECYGCDIHMLCM</sequence>
<dbReference type="Pfam" id="PF01532">
    <property type="entry name" value="Glyco_hydro_47"/>
    <property type="match status" value="1"/>
</dbReference>
<keyword evidence="5" id="KW-1015">Disulfide bond</keyword>
<name>T1H2R5_MEGSC</name>